<proteinExistence type="inferred from homology"/>
<comment type="caution">
    <text evidence="3">The sequence shown here is derived from an EMBL/GenBank/DDBJ whole genome shotgun (WGS) entry which is preliminary data.</text>
</comment>
<sequence>MDGAKYGPILERAPIFPKRANISFAQMRSATQIRLRVWERGIGETRSCGTAACATAAAAVRLGFSPRNRDIQINLPGGQIIIHLTENGLKMTGDAQRDFEGIIEV</sequence>
<evidence type="ECO:0000313" key="3">
    <source>
        <dbReference type="EMBL" id="MPN64149.1"/>
    </source>
</evidence>
<dbReference type="AlphaFoldDB" id="A0A645JN15"/>
<protein>
    <submittedName>
        <fullName evidence="3">Diaminopimelate epimerase</fullName>
        <ecNumber evidence="3">5.1.1.7</ecNumber>
    </submittedName>
</protein>
<dbReference type="GO" id="GO:0005829">
    <property type="term" value="C:cytosol"/>
    <property type="evidence" value="ECO:0007669"/>
    <property type="project" value="TreeGrafter"/>
</dbReference>
<dbReference type="InterPro" id="IPR001653">
    <property type="entry name" value="DAP_epimerase_DapF"/>
</dbReference>
<name>A0A645JN15_9ZZZZ</name>
<comment type="similarity">
    <text evidence="1">Belongs to the diaminopimelate epimerase family.</text>
</comment>
<dbReference type="PANTHER" id="PTHR31689">
    <property type="entry name" value="DIAMINOPIMELATE EPIMERASE, CHLOROPLASTIC"/>
    <property type="match status" value="1"/>
</dbReference>
<gene>
    <name evidence="3" type="primary">dapF_57</name>
    <name evidence="3" type="ORF">SDC9_211920</name>
</gene>
<organism evidence="3">
    <name type="scientific">bioreactor metagenome</name>
    <dbReference type="NCBI Taxonomy" id="1076179"/>
    <lineage>
        <taxon>unclassified sequences</taxon>
        <taxon>metagenomes</taxon>
        <taxon>ecological metagenomes</taxon>
    </lineage>
</organism>
<dbReference type="Gene3D" id="3.10.310.10">
    <property type="entry name" value="Diaminopimelate Epimerase, Chain A, domain 1"/>
    <property type="match status" value="1"/>
</dbReference>
<dbReference type="EMBL" id="VSSQ01144617">
    <property type="protein sequence ID" value="MPN64149.1"/>
    <property type="molecule type" value="Genomic_DNA"/>
</dbReference>
<evidence type="ECO:0000256" key="1">
    <source>
        <dbReference type="ARBA" id="ARBA00010219"/>
    </source>
</evidence>
<dbReference type="GO" id="GO:0008837">
    <property type="term" value="F:diaminopimelate epimerase activity"/>
    <property type="evidence" value="ECO:0007669"/>
    <property type="project" value="UniProtKB-EC"/>
</dbReference>
<evidence type="ECO:0000256" key="2">
    <source>
        <dbReference type="ARBA" id="ARBA00023235"/>
    </source>
</evidence>
<dbReference type="SUPFAM" id="SSF54506">
    <property type="entry name" value="Diaminopimelate epimerase-like"/>
    <property type="match status" value="1"/>
</dbReference>
<dbReference type="GO" id="GO:0009089">
    <property type="term" value="P:lysine biosynthetic process via diaminopimelate"/>
    <property type="evidence" value="ECO:0007669"/>
    <property type="project" value="InterPro"/>
</dbReference>
<keyword evidence="2 3" id="KW-0413">Isomerase</keyword>
<dbReference type="Pfam" id="PF01678">
    <property type="entry name" value="DAP_epimerase"/>
    <property type="match status" value="1"/>
</dbReference>
<dbReference type="EC" id="5.1.1.7" evidence="3"/>
<reference evidence="3" key="1">
    <citation type="submission" date="2019-08" db="EMBL/GenBank/DDBJ databases">
        <authorList>
            <person name="Kucharzyk K."/>
            <person name="Murdoch R.W."/>
            <person name="Higgins S."/>
            <person name="Loffler F."/>
        </authorList>
    </citation>
    <scope>NUCLEOTIDE SEQUENCE</scope>
</reference>
<accession>A0A645JN15</accession>
<dbReference type="PANTHER" id="PTHR31689:SF0">
    <property type="entry name" value="DIAMINOPIMELATE EPIMERASE"/>
    <property type="match status" value="1"/>
</dbReference>